<reference evidence="1 2" key="1">
    <citation type="submission" date="2020-08" db="EMBL/GenBank/DDBJ databases">
        <title>Genomic Encyclopedia of Type Strains, Phase IV (KMG-IV): sequencing the most valuable type-strain genomes for metagenomic binning, comparative biology and taxonomic classification.</title>
        <authorList>
            <person name="Goeker M."/>
        </authorList>
    </citation>
    <scope>NUCLEOTIDE SEQUENCE [LARGE SCALE GENOMIC DNA]</scope>
    <source>
        <strain evidence="1 2">DSM 12421</strain>
    </source>
</reference>
<evidence type="ECO:0000313" key="2">
    <source>
        <dbReference type="Proteomes" id="UP000582213"/>
    </source>
</evidence>
<dbReference type="EMBL" id="JACHFY010000018">
    <property type="protein sequence ID" value="MBB5254563.1"/>
    <property type="molecule type" value="Genomic_DNA"/>
</dbReference>
<dbReference type="AlphaFoldDB" id="A0A7J9RUD1"/>
<organism evidence="1 2">
    <name type="scientific">Sulfurisphaera ohwakuensis</name>
    <dbReference type="NCBI Taxonomy" id="69656"/>
    <lineage>
        <taxon>Archaea</taxon>
        <taxon>Thermoproteota</taxon>
        <taxon>Thermoprotei</taxon>
        <taxon>Sulfolobales</taxon>
        <taxon>Sulfolobaceae</taxon>
        <taxon>Sulfurisphaera</taxon>
    </lineage>
</organism>
<proteinExistence type="predicted"/>
<dbReference type="Proteomes" id="UP000582213">
    <property type="component" value="Unassembled WGS sequence"/>
</dbReference>
<gene>
    <name evidence="1" type="ORF">HNQ62_002337</name>
</gene>
<name>A0A7J9RUD1_SULOH</name>
<protein>
    <submittedName>
        <fullName evidence="1">Uncharacterized protein</fullName>
    </submittedName>
</protein>
<evidence type="ECO:0000313" key="1">
    <source>
        <dbReference type="EMBL" id="MBB5254563.1"/>
    </source>
</evidence>
<accession>A0A7J9RUD1</accession>
<sequence>MMVTQQQKESENPALECYKPEALWKYISVEECFRAHGVNPQRAI</sequence>
<dbReference type="RefSeq" id="WP_260311196.1">
    <property type="nucleotide sequence ID" value="NZ_JACHFY010000018.1"/>
</dbReference>
<comment type="caution">
    <text evidence="1">The sequence shown here is derived from an EMBL/GenBank/DDBJ whole genome shotgun (WGS) entry which is preliminary data.</text>
</comment>